<evidence type="ECO:0000313" key="1">
    <source>
        <dbReference type="EMBL" id="KAJ8624354.1"/>
    </source>
</evidence>
<gene>
    <name evidence="1" type="ORF">MRB53_032884</name>
</gene>
<reference evidence="1 2" key="1">
    <citation type="journal article" date="2022" name="Hortic Res">
        <title>A haplotype resolved chromosomal level avocado genome allows analysis of novel avocado genes.</title>
        <authorList>
            <person name="Nath O."/>
            <person name="Fletcher S.J."/>
            <person name="Hayward A."/>
            <person name="Shaw L.M."/>
            <person name="Masouleh A.K."/>
            <person name="Furtado A."/>
            <person name="Henry R.J."/>
            <person name="Mitter N."/>
        </authorList>
    </citation>
    <scope>NUCLEOTIDE SEQUENCE [LARGE SCALE GENOMIC DNA]</scope>
    <source>
        <strain evidence="2">cv. Hass</strain>
    </source>
</reference>
<dbReference type="EMBL" id="CM056819">
    <property type="protein sequence ID" value="KAJ8624354.1"/>
    <property type="molecule type" value="Genomic_DNA"/>
</dbReference>
<keyword evidence="2" id="KW-1185">Reference proteome</keyword>
<name>A0ACC2KT10_PERAE</name>
<protein>
    <submittedName>
        <fullName evidence="1">Uncharacterized protein</fullName>
    </submittedName>
</protein>
<dbReference type="Proteomes" id="UP001234297">
    <property type="component" value="Chromosome 11"/>
</dbReference>
<organism evidence="1 2">
    <name type="scientific">Persea americana</name>
    <name type="common">Avocado</name>
    <dbReference type="NCBI Taxonomy" id="3435"/>
    <lineage>
        <taxon>Eukaryota</taxon>
        <taxon>Viridiplantae</taxon>
        <taxon>Streptophyta</taxon>
        <taxon>Embryophyta</taxon>
        <taxon>Tracheophyta</taxon>
        <taxon>Spermatophyta</taxon>
        <taxon>Magnoliopsida</taxon>
        <taxon>Magnoliidae</taxon>
        <taxon>Laurales</taxon>
        <taxon>Lauraceae</taxon>
        <taxon>Persea</taxon>
    </lineage>
</organism>
<accession>A0ACC2KT10</accession>
<sequence>MESVMAVPPFLPLLATADRALNTVHILLASSSPAMQAVAATGELECGNNESFFPLSFLFFCSGIVNRSPDSLQLGFQIAYL</sequence>
<evidence type="ECO:0000313" key="2">
    <source>
        <dbReference type="Proteomes" id="UP001234297"/>
    </source>
</evidence>
<comment type="caution">
    <text evidence="1">The sequence shown here is derived from an EMBL/GenBank/DDBJ whole genome shotgun (WGS) entry which is preliminary data.</text>
</comment>
<proteinExistence type="predicted"/>